<dbReference type="RefSeq" id="WP_186459474.1">
    <property type="nucleotide sequence ID" value="NZ_VIWX01000003.1"/>
</dbReference>
<evidence type="ECO:0000313" key="2">
    <source>
        <dbReference type="Proteomes" id="UP000316184"/>
    </source>
</evidence>
<reference evidence="1 2" key="1">
    <citation type="submission" date="2019-06" db="EMBL/GenBank/DDBJ databases">
        <title>Sequencing the genomes of 1000 actinobacteria strains.</title>
        <authorList>
            <person name="Klenk H.-P."/>
        </authorList>
    </citation>
    <scope>NUCLEOTIDE SEQUENCE [LARGE SCALE GENOMIC DNA]</scope>
    <source>
        <strain evidence="1 2">DSM 46699</strain>
    </source>
</reference>
<keyword evidence="2" id="KW-1185">Reference proteome</keyword>
<evidence type="ECO:0000313" key="1">
    <source>
        <dbReference type="EMBL" id="TWF94717.1"/>
    </source>
</evidence>
<gene>
    <name evidence="1" type="ORF">FHU35_13433</name>
</gene>
<name>A0A561U5T1_9PSEU</name>
<dbReference type="AlphaFoldDB" id="A0A561U5T1"/>
<proteinExistence type="predicted"/>
<accession>A0A561U5T1</accession>
<dbReference type="Proteomes" id="UP000316184">
    <property type="component" value="Unassembled WGS sequence"/>
</dbReference>
<dbReference type="EMBL" id="VIWX01000003">
    <property type="protein sequence ID" value="TWF94717.1"/>
    <property type="molecule type" value="Genomic_DNA"/>
</dbReference>
<organism evidence="1 2">
    <name type="scientific">Saccharopolyspora dendranthemae</name>
    <dbReference type="NCBI Taxonomy" id="1181886"/>
    <lineage>
        <taxon>Bacteria</taxon>
        <taxon>Bacillati</taxon>
        <taxon>Actinomycetota</taxon>
        <taxon>Actinomycetes</taxon>
        <taxon>Pseudonocardiales</taxon>
        <taxon>Pseudonocardiaceae</taxon>
        <taxon>Saccharopolyspora</taxon>
    </lineage>
</organism>
<comment type="caution">
    <text evidence="1">The sequence shown here is derived from an EMBL/GenBank/DDBJ whole genome shotgun (WGS) entry which is preliminary data.</text>
</comment>
<dbReference type="Gene3D" id="3.40.630.30">
    <property type="match status" value="1"/>
</dbReference>
<sequence>MSTKLGYQPDGYQRRAVRGRLTIERRLRLDRAQWERHRTVQVEVEGLAPCLPLMGLGSG</sequence>
<protein>
    <submittedName>
        <fullName evidence="1">Uncharacterized protein</fullName>
    </submittedName>
</protein>